<evidence type="ECO:0000256" key="1">
    <source>
        <dbReference type="SAM" id="MobiDB-lite"/>
    </source>
</evidence>
<dbReference type="Proteomes" id="UP001595821">
    <property type="component" value="Unassembled WGS sequence"/>
</dbReference>
<name>A0ABD5NYC5_9EURY</name>
<feature type="transmembrane region" description="Helical" evidence="2">
    <location>
        <begin position="165"/>
        <end position="183"/>
    </location>
</feature>
<sequence length="184" mass="19783">MRLTPFRTYSSSPARDESTTCADTPLDGERSSEAPATGMKVDGVGYDASSAENRVERDVDVVATLDELETPVTVDEIADRLVSNESNNIETWGDVHERLYQVELPALDEAGVVTFDTEQGTIDAPSDEGILEAVRSNTSVKRAALAAVSLGFLSIPLFVQLPSLASMLSVSFAAVGLVEYVRIR</sequence>
<evidence type="ECO:0000313" key="5">
    <source>
        <dbReference type="Proteomes" id="UP001595821"/>
    </source>
</evidence>
<reference evidence="4 5" key="1">
    <citation type="journal article" date="2014" name="Int. J. Syst. Evol. Microbiol.">
        <title>Complete genome sequence of Corynebacterium casei LMG S-19264T (=DSM 44701T), isolated from a smear-ripened cheese.</title>
        <authorList>
            <consortium name="US DOE Joint Genome Institute (JGI-PGF)"/>
            <person name="Walter F."/>
            <person name="Albersmeier A."/>
            <person name="Kalinowski J."/>
            <person name="Ruckert C."/>
        </authorList>
    </citation>
    <scope>NUCLEOTIDE SEQUENCE [LARGE SCALE GENOMIC DNA]</scope>
    <source>
        <strain evidence="4 5">IBRC-M 10912</strain>
    </source>
</reference>
<comment type="caution">
    <text evidence="4">The sequence shown here is derived from an EMBL/GenBank/DDBJ whole genome shotgun (WGS) entry which is preliminary data.</text>
</comment>
<dbReference type="InterPro" id="IPR055768">
    <property type="entry name" value="DUF7344"/>
</dbReference>
<dbReference type="RefSeq" id="WP_246974237.1">
    <property type="nucleotide sequence ID" value="NZ_CP095397.1"/>
</dbReference>
<dbReference type="AlphaFoldDB" id="A0ABD5NYC5"/>
<organism evidence="4 5">
    <name type="scientific">Natribaculum luteum</name>
    <dbReference type="NCBI Taxonomy" id="1586232"/>
    <lineage>
        <taxon>Archaea</taxon>
        <taxon>Methanobacteriati</taxon>
        <taxon>Methanobacteriota</taxon>
        <taxon>Stenosarchaea group</taxon>
        <taxon>Halobacteria</taxon>
        <taxon>Halobacteriales</taxon>
        <taxon>Natrialbaceae</taxon>
        <taxon>Natribaculum</taxon>
    </lineage>
</organism>
<dbReference type="EMBL" id="JBHSDJ010000029">
    <property type="protein sequence ID" value="MFC4247086.1"/>
    <property type="molecule type" value="Genomic_DNA"/>
</dbReference>
<dbReference type="GeneID" id="71853725"/>
<gene>
    <name evidence="4" type="ORF">ACFOZ7_08755</name>
</gene>
<keyword evidence="2" id="KW-0812">Transmembrane</keyword>
<protein>
    <recommendedName>
        <fullName evidence="3">DUF7344 domain-containing protein</fullName>
    </recommendedName>
</protein>
<keyword evidence="2" id="KW-0472">Membrane</keyword>
<evidence type="ECO:0000313" key="4">
    <source>
        <dbReference type="EMBL" id="MFC4247086.1"/>
    </source>
</evidence>
<keyword evidence="2" id="KW-1133">Transmembrane helix</keyword>
<proteinExistence type="predicted"/>
<evidence type="ECO:0000259" key="3">
    <source>
        <dbReference type="Pfam" id="PF24035"/>
    </source>
</evidence>
<accession>A0ABD5NYC5</accession>
<evidence type="ECO:0000256" key="2">
    <source>
        <dbReference type="SAM" id="Phobius"/>
    </source>
</evidence>
<feature type="region of interest" description="Disordered" evidence="1">
    <location>
        <begin position="1"/>
        <end position="44"/>
    </location>
</feature>
<feature type="domain" description="DUF7344" evidence="3">
    <location>
        <begin position="60"/>
        <end position="122"/>
    </location>
</feature>
<dbReference type="Pfam" id="PF24035">
    <property type="entry name" value="DUF7344"/>
    <property type="match status" value="1"/>
</dbReference>